<sequence>MKAVKRREFLGYHNLISQLLVVRDAINRVCTVISKPSTVNRRLLNLKIIT</sequence>
<dbReference type="RefSeq" id="WP_190570328.1">
    <property type="nucleotide sequence ID" value="NZ_JACJQL010000049.1"/>
</dbReference>
<dbReference type="EMBL" id="JACJQL010000049">
    <property type="protein sequence ID" value="MBD2254308.1"/>
    <property type="molecule type" value="Genomic_DNA"/>
</dbReference>
<reference evidence="1 2" key="1">
    <citation type="journal article" date="2020" name="ISME J.">
        <title>Comparative genomics reveals insights into cyanobacterial evolution and habitat adaptation.</title>
        <authorList>
            <person name="Chen M.Y."/>
            <person name="Teng W.K."/>
            <person name="Zhao L."/>
            <person name="Hu C.X."/>
            <person name="Zhou Y.K."/>
            <person name="Han B.P."/>
            <person name="Song L.R."/>
            <person name="Shu W.S."/>
        </authorList>
    </citation>
    <scope>NUCLEOTIDE SEQUENCE [LARGE SCALE GENOMIC DNA]</scope>
    <source>
        <strain evidence="1 2">FACHB-3921</strain>
    </source>
</reference>
<dbReference type="Proteomes" id="UP000621307">
    <property type="component" value="Unassembled WGS sequence"/>
</dbReference>
<accession>A0ABR8BJM9</accession>
<organism evidence="1 2">
    <name type="scientific">Nostoc parmelioides FACHB-3921</name>
    <dbReference type="NCBI Taxonomy" id="2692909"/>
    <lineage>
        <taxon>Bacteria</taxon>
        <taxon>Bacillati</taxon>
        <taxon>Cyanobacteriota</taxon>
        <taxon>Cyanophyceae</taxon>
        <taxon>Nostocales</taxon>
        <taxon>Nostocaceae</taxon>
        <taxon>Nostoc</taxon>
    </lineage>
</organism>
<evidence type="ECO:0000313" key="2">
    <source>
        <dbReference type="Proteomes" id="UP000621307"/>
    </source>
</evidence>
<evidence type="ECO:0008006" key="3">
    <source>
        <dbReference type="Google" id="ProtNLM"/>
    </source>
</evidence>
<gene>
    <name evidence="1" type="ORF">H6G14_23985</name>
</gene>
<proteinExistence type="predicted"/>
<evidence type="ECO:0000313" key="1">
    <source>
        <dbReference type="EMBL" id="MBD2254308.1"/>
    </source>
</evidence>
<keyword evidence="2" id="KW-1185">Reference proteome</keyword>
<protein>
    <recommendedName>
        <fullName evidence="3">Transposase</fullName>
    </recommendedName>
</protein>
<comment type="caution">
    <text evidence="1">The sequence shown here is derived from an EMBL/GenBank/DDBJ whole genome shotgun (WGS) entry which is preliminary data.</text>
</comment>
<name>A0ABR8BJM9_9NOSO</name>